<evidence type="ECO:0000256" key="3">
    <source>
        <dbReference type="ARBA" id="ARBA00022730"/>
    </source>
</evidence>
<keyword evidence="12" id="KW-1185">Reference proteome</keyword>
<dbReference type="EMBL" id="RXFM01000029">
    <property type="protein sequence ID" value="RST68170.1"/>
    <property type="molecule type" value="Genomic_DNA"/>
</dbReference>
<evidence type="ECO:0000256" key="9">
    <source>
        <dbReference type="RuleBase" id="RU003905"/>
    </source>
</evidence>
<dbReference type="GO" id="GO:0005840">
    <property type="term" value="C:ribosome"/>
    <property type="evidence" value="ECO:0007669"/>
    <property type="project" value="UniProtKB-UniRule"/>
</dbReference>
<comment type="function">
    <text evidence="8 10">One of the primary rRNA binding proteins, it binds directly near the 3'-end of the 23S rRNA, where it nucleates assembly of the 50S subunit.</text>
</comment>
<dbReference type="Pfam" id="PF00297">
    <property type="entry name" value="Ribosomal_L3"/>
    <property type="match status" value="1"/>
</dbReference>
<dbReference type="AlphaFoldDB" id="A0A3S0FQN9"/>
<dbReference type="InterPro" id="IPR000597">
    <property type="entry name" value="Ribosomal_uL3"/>
</dbReference>
<evidence type="ECO:0000256" key="2">
    <source>
        <dbReference type="ARBA" id="ARBA00022481"/>
    </source>
</evidence>
<evidence type="ECO:0000256" key="1">
    <source>
        <dbReference type="ARBA" id="ARBA00006540"/>
    </source>
</evidence>
<dbReference type="NCBIfam" id="TIGR03625">
    <property type="entry name" value="L3_bact"/>
    <property type="match status" value="1"/>
</dbReference>
<protein>
    <recommendedName>
        <fullName evidence="7 8">Large ribosomal subunit protein uL3</fullName>
    </recommendedName>
</protein>
<reference evidence="12" key="1">
    <citation type="submission" date="2018-11" db="EMBL/GenBank/DDBJ databases">
        <title>Phylogenetic, genomic, and biogeographic characterization of a novel and ubiquitous marine invertebrate-associated Rickettsiales parasite, Candidatus Marinoinvertebrata rohwerii, gen. nov., sp. nov.</title>
        <authorList>
            <person name="Klinges J.G."/>
            <person name="Rosales S.M."/>
            <person name="Mcminds R."/>
            <person name="Shaver E.C."/>
            <person name="Shantz A."/>
            <person name="Peters E.C."/>
            <person name="Burkepile D.E."/>
            <person name="Silliman B.R."/>
            <person name="Vega Thurber R.L."/>
        </authorList>
    </citation>
    <scope>NUCLEOTIDE SEQUENCE [LARGE SCALE GENOMIC DNA]</scope>
    <source>
        <strain evidence="12">a_cerv_44</strain>
    </source>
</reference>
<comment type="subunit">
    <text evidence="8 10">Part of the 50S ribosomal subunit. Forms a cluster with proteins L14 and L19.</text>
</comment>
<evidence type="ECO:0000256" key="7">
    <source>
        <dbReference type="ARBA" id="ARBA00035243"/>
    </source>
</evidence>
<organism evidence="11 12">
    <name type="scientific">Candidatus Aquarickettsia rohweri</name>
    <dbReference type="NCBI Taxonomy" id="2602574"/>
    <lineage>
        <taxon>Bacteria</taxon>
        <taxon>Pseudomonadati</taxon>
        <taxon>Pseudomonadota</taxon>
        <taxon>Alphaproteobacteria</taxon>
        <taxon>Rickettsiales</taxon>
        <taxon>Candidatus Midichloriaceae</taxon>
        <taxon>Candidatus Aquarickettsia</taxon>
    </lineage>
</organism>
<dbReference type="InterPro" id="IPR009000">
    <property type="entry name" value="Transl_B-barrel_sf"/>
</dbReference>
<dbReference type="PANTHER" id="PTHR11229:SF16">
    <property type="entry name" value="LARGE RIBOSOMAL SUBUNIT PROTEIN UL3C"/>
    <property type="match status" value="1"/>
</dbReference>
<dbReference type="GO" id="GO:0019843">
    <property type="term" value="F:rRNA binding"/>
    <property type="evidence" value="ECO:0007669"/>
    <property type="project" value="UniProtKB-UniRule"/>
</dbReference>
<dbReference type="SUPFAM" id="SSF50447">
    <property type="entry name" value="Translation proteins"/>
    <property type="match status" value="1"/>
</dbReference>
<feature type="modified residue" description="N5-methylglutamine" evidence="8">
    <location>
        <position position="154"/>
    </location>
</feature>
<evidence type="ECO:0000256" key="10">
    <source>
        <dbReference type="RuleBase" id="RU003906"/>
    </source>
</evidence>
<dbReference type="GO" id="GO:0006412">
    <property type="term" value="P:translation"/>
    <property type="evidence" value="ECO:0007669"/>
    <property type="project" value="UniProtKB-UniRule"/>
</dbReference>
<dbReference type="GO" id="GO:1990904">
    <property type="term" value="C:ribonucleoprotein complex"/>
    <property type="evidence" value="ECO:0007669"/>
    <property type="project" value="UniProtKB-KW"/>
</dbReference>
<dbReference type="Gene3D" id="3.30.160.810">
    <property type="match status" value="1"/>
</dbReference>
<dbReference type="Gene3D" id="2.40.30.10">
    <property type="entry name" value="Translation factors"/>
    <property type="match status" value="1"/>
</dbReference>
<dbReference type="Proteomes" id="UP000279470">
    <property type="component" value="Unassembled WGS sequence"/>
</dbReference>
<accession>A0A3S0FQN9</accession>
<keyword evidence="5 8" id="KW-0689">Ribosomal protein</keyword>
<comment type="PTM">
    <text evidence="8">Methylated by PrmB.</text>
</comment>
<dbReference type="FunFam" id="3.30.160.810:FF:000008">
    <property type="entry name" value="50S ribosomal protein L3"/>
    <property type="match status" value="1"/>
</dbReference>
<dbReference type="GO" id="GO:0003735">
    <property type="term" value="F:structural constituent of ribosome"/>
    <property type="evidence" value="ECO:0007669"/>
    <property type="project" value="UniProtKB-UniRule"/>
</dbReference>
<proteinExistence type="inferred from homology"/>
<evidence type="ECO:0000256" key="6">
    <source>
        <dbReference type="ARBA" id="ARBA00023274"/>
    </source>
</evidence>
<dbReference type="InterPro" id="IPR019926">
    <property type="entry name" value="Ribosomal_uL3_CS"/>
</dbReference>
<dbReference type="InterPro" id="IPR019927">
    <property type="entry name" value="Ribosomal_uL3_bac/org-type"/>
</dbReference>
<dbReference type="FunFam" id="2.40.30.10:FF:000004">
    <property type="entry name" value="50S ribosomal protein L3"/>
    <property type="match status" value="1"/>
</dbReference>
<keyword evidence="6 8" id="KW-0687">Ribonucleoprotein</keyword>
<dbReference type="PROSITE" id="PS00474">
    <property type="entry name" value="RIBOSOMAL_L3"/>
    <property type="match status" value="1"/>
</dbReference>
<evidence type="ECO:0000256" key="8">
    <source>
        <dbReference type="HAMAP-Rule" id="MF_01325"/>
    </source>
</evidence>
<keyword evidence="3 8" id="KW-0699">rRNA-binding</keyword>
<keyword evidence="2 8" id="KW-0488">Methylation</keyword>
<evidence type="ECO:0000313" key="12">
    <source>
        <dbReference type="Proteomes" id="UP000279470"/>
    </source>
</evidence>
<keyword evidence="4 8" id="KW-0694">RNA-binding</keyword>
<evidence type="ECO:0000313" key="11">
    <source>
        <dbReference type="EMBL" id="RST68170.1"/>
    </source>
</evidence>
<dbReference type="RefSeq" id="WP_126044626.1">
    <property type="nucleotide sequence ID" value="NZ_RXFM01000029.1"/>
</dbReference>
<comment type="similarity">
    <text evidence="1 8 9">Belongs to the universal ribosomal protein uL3 family.</text>
</comment>
<evidence type="ECO:0000256" key="4">
    <source>
        <dbReference type="ARBA" id="ARBA00022884"/>
    </source>
</evidence>
<dbReference type="PANTHER" id="PTHR11229">
    <property type="entry name" value="50S RIBOSOMAL PROTEIN L3"/>
    <property type="match status" value="1"/>
</dbReference>
<gene>
    <name evidence="8" type="primary">rplC</name>
    <name evidence="11" type="ORF">EIC27_02775</name>
</gene>
<sequence length="217" mass="23879">MKVNRTGLIAKKVGMTQIFKENGKVIPVTMILIDENIVLSVKTKEKNGYNGVQLAAFDQKPQRLSKSIKGSFEKAKVSPKKRLKEFIVHENNLLKVGDKINVNHFKKDQYVDITGISIGKGYAGTMKRHNFKGLEATHGVSISHRSAGSTGQCQDPGRVFKGKKMAGQMGNKKVTTQNIKVIDIDSELNLLIVKGAVPGCNNGYLYVKDAIKKAVPR</sequence>
<evidence type="ECO:0000256" key="5">
    <source>
        <dbReference type="ARBA" id="ARBA00022980"/>
    </source>
</evidence>
<dbReference type="OrthoDB" id="9806135at2"/>
<dbReference type="HAMAP" id="MF_01325_B">
    <property type="entry name" value="Ribosomal_uL3_B"/>
    <property type="match status" value="1"/>
</dbReference>
<name>A0A3S0FQN9_9RICK</name>
<comment type="caution">
    <text evidence="11">The sequence shown here is derived from an EMBL/GenBank/DDBJ whole genome shotgun (WGS) entry which is preliminary data.</text>
</comment>